<protein>
    <submittedName>
        <fullName evidence="1">Uncharacterized protein</fullName>
    </submittedName>
</protein>
<accession>A0A448X112</accession>
<dbReference type="EMBL" id="CAAALY010072039">
    <property type="protein sequence ID" value="VEL25163.1"/>
    <property type="molecule type" value="Genomic_DNA"/>
</dbReference>
<organism evidence="1 2">
    <name type="scientific">Protopolystoma xenopodis</name>
    <dbReference type="NCBI Taxonomy" id="117903"/>
    <lineage>
        <taxon>Eukaryota</taxon>
        <taxon>Metazoa</taxon>
        <taxon>Spiralia</taxon>
        <taxon>Lophotrochozoa</taxon>
        <taxon>Platyhelminthes</taxon>
        <taxon>Monogenea</taxon>
        <taxon>Polyopisthocotylea</taxon>
        <taxon>Polystomatidea</taxon>
        <taxon>Polystomatidae</taxon>
        <taxon>Protopolystoma</taxon>
    </lineage>
</organism>
<dbReference type="Proteomes" id="UP000784294">
    <property type="component" value="Unassembled WGS sequence"/>
</dbReference>
<evidence type="ECO:0000313" key="1">
    <source>
        <dbReference type="EMBL" id="VEL25163.1"/>
    </source>
</evidence>
<name>A0A448X112_9PLAT</name>
<comment type="caution">
    <text evidence="1">The sequence shown here is derived from an EMBL/GenBank/DDBJ whole genome shotgun (WGS) entry which is preliminary data.</text>
</comment>
<evidence type="ECO:0000313" key="2">
    <source>
        <dbReference type="Proteomes" id="UP000784294"/>
    </source>
</evidence>
<reference evidence="1" key="1">
    <citation type="submission" date="2018-11" db="EMBL/GenBank/DDBJ databases">
        <authorList>
            <consortium name="Pathogen Informatics"/>
        </authorList>
    </citation>
    <scope>NUCLEOTIDE SEQUENCE</scope>
</reference>
<dbReference type="AlphaFoldDB" id="A0A448X112"/>
<proteinExistence type="predicted"/>
<gene>
    <name evidence="1" type="ORF">PXEA_LOCUS18603</name>
</gene>
<keyword evidence="2" id="KW-1185">Reference proteome</keyword>
<sequence length="84" mass="9582">MSLCNCVPVCCCVLVMLRLWSYGRHCFIPDRRHGRAPYETPSDWTAHSHVHPRVYAGPFWPIILLALLPFGCELMRVCAEPDVA</sequence>